<keyword evidence="2" id="KW-1185">Reference proteome</keyword>
<sequence length="60" mass="7049">MEPDQLGPLRLTVGETPIFAEVAELYPELEWHQDYEVLRDWTGARRLVMTGRLYTYPLPD</sequence>
<protein>
    <submittedName>
        <fullName evidence="1">Uncharacterized protein</fullName>
    </submittedName>
</protein>
<dbReference type="RefSeq" id="YP_010678156.1">
    <property type="nucleotide sequence ID" value="NC_071031.1"/>
</dbReference>
<evidence type="ECO:0000313" key="1">
    <source>
        <dbReference type="EMBL" id="UDL14645.1"/>
    </source>
</evidence>
<dbReference type="KEGG" id="vg:77954547"/>
<organism evidence="1 2">
    <name type="scientific">Arthrobacter phage KeAlii</name>
    <dbReference type="NCBI Taxonomy" id="2885973"/>
    <lineage>
        <taxon>Viruses</taxon>
        <taxon>Duplodnaviria</taxon>
        <taxon>Heunggongvirae</taxon>
        <taxon>Uroviricota</taxon>
        <taxon>Caudoviricetes</taxon>
        <taxon>Casidaviridae</taxon>
        <taxon>Manhattanvirus</taxon>
        <taxon>Manhattanvirus kealii</taxon>
    </lineage>
</organism>
<dbReference type="GeneID" id="77954547"/>
<accession>A0AA95BA72</accession>
<dbReference type="EMBL" id="OK040777">
    <property type="protein sequence ID" value="UDL14645.1"/>
    <property type="molecule type" value="Genomic_DNA"/>
</dbReference>
<dbReference type="Proteomes" id="UP000827862">
    <property type="component" value="Segment"/>
</dbReference>
<reference evidence="1" key="1">
    <citation type="submission" date="2024-06" db="EMBL/GenBank/DDBJ databases">
        <authorList>
            <person name="Valenzuela N."/>
            <person name="Pablo J."/>
            <person name="Strother B."/>
            <person name="Cravalho Y."/>
            <person name="Barto Z."/>
            <person name="Kane C."/>
            <person name="Chong R.A."/>
            <person name="Kawasaki K."/>
            <person name="Cruz S."/>
            <person name="Porter M.L."/>
            <person name="Pearce R."/>
            <person name="Hohenstein G."/>
            <person name="Li K."/>
            <person name="Kaniho J."/>
            <person name="Sadones M."/>
            <person name="Hamlin F."/>
            <person name="Daniels M."/>
            <person name="McKee K."/>
            <person name="Furlong K.P."/>
            <person name="Rudner A.D."/>
            <person name="Beyer A.R."/>
            <person name="Edgington N.P."/>
            <person name="Freise A.C."/>
            <person name="Garcia Costas A.M."/>
            <person name="Gibb B.P."/>
            <person name="Klyczek K.K."/>
            <person name="Swerdlow S.J."/>
            <person name="Garlena R.A."/>
            <person name="Russell D.A."/>
            <person name="Jacobs-Sera D."/>
            <person name="Hatfull G.F."/>
        </authorList>
    </citation>
    <scope>NUCLEOTIDE SEQUENCE</scope>
</reference>
<evidence type="ECO:0000313" key="2">
    <source>
        <dbReference type="Proteomes" id="UP000827862"/>
    </source>
</evidence>
<name>A0AA95BA72_9CAUD</name>
<gene>
    <name evidence="1" type="primary">39</name>
    <name evidence="1" type="ORF">SEA_KEALII_39</name>
</gene>
<proteinExistence type="predicted"/>